<reference evidence="2" key="1">
    <citation type="submission" date="2014-09" db="EMBL/GenBank/DDBJ databases">
        <authorList>
            <person name="Magalhaes I.L.F."/>
            <person name="Oliveira U."/>
            <person name="Santos F.R."/>
            <person name="Vidigal T.H.D.A."/>
            <person name="Brescovit A.D."/>
            <person name="Santos A.J."/>
        </authorList>
    </citation>
    <scope>NUCLEOTIDE SEQUENCE</scope>
    <source>
        <tissue evidence="2">Shoot tissue taken approximately 20 cm above the soil surface</tissue>
    </source>
</reference>
<sequence>MLGRGEARGDGFLGSTASQSHGEARRGRIHRGGWPEGGGLDDGVLGDSGVAVGRLQNPTSWTGKLRSKVLREARHDVAPLCVRGIGQGLTVLGEDDGEEEKGPTTRRMKDSSIPLIHDGRGKIMVINSFSALKGIHLGVQLGVEAMELAWQQARARARQWRKRRGNREREGERSG</sequence>
<name>A0A0A9F683_ARUDO</name>
<evidence type="ECO:0000313" key="2">
    <source>
        <dbReference type="EMBL" id="JAE03793.1"/>
    </source>
</evidence>
<organism evidence="2">
    <name type="scientific">Arundo donax</name>
    <name type="common">Giant reed</name>
    <name type="synonym">Donax arundinaceus</name>
    <dbReference type="NCBI Taxonomy" id="35708"/>
    <lineage>
        <taxon>Eukaryota</taxon>
        <taxon>Viridiplantae</taxon>
        <taxon>Streptophyta</taxon>
        <taxon>Embryophyta</taxon>
        <taxon>Tracheophyta</taxon>
        <taxon>Spermatophyta</taxon>
        <taxon>Magnoliopsida</taxon>
        <taxon>Liliopsida</taxon>
        <taxon>Poales</taxon>
        <taxon>Poaceae</taxon>
        <taxon>PACMAD clade</taxon>
        <taxon>Arundinoideae</taxon>
        <taxon>Arundineae</taxon>
        <taxon>Arundo</taxon>
    </lineage>
</organism>
<protein>
    <submittedName>
        <fullName evidence="2">Uncharacterized protein</fullName>
    </submittedName>
</protein>
<dbReference type="AlphaFoldDB" id="A0A0A9F683"/>
<feature type="region of interest" description="Disordered" evidence="1">
    <location>
        <begin position="1"/>
        <end position="40"/>
    </location>
</feature>
<accession>A0A0A9F683</accession>
<dbReference type="EMBL" id="GBRH01194103">
    <property type="protein sequence ID" value="JAE03793.1"/>
    <property type="molecule type" value="Transcribed_RNA"/>
</dbReference>
<proteinExistence type="predicted"/>
<reference evidence="2" key="2">
    <citation type="journal article" date="2015" name="Data Brief">
        <title>Shoot transcriptome of the giant reed, Arundo donax.</title>
        <authorList>
            <person name="Barrero R.A."/>
            <person name="Guerrero F.D."/>
            <person name="Moolhuijzen P."/>
            <person name="Goolsby J.A."/>
            <person name="Tidwell J."/>
            <person name="Bellgard S.E."/>
            <person name="Bellgard M.I."/>
        </authorList>
    </citation>
    <scope>NUCLEOTIDE SEQUENCE</scope>
    <source>
        <tissue evidence="2">Shoot tissue taken approximately 20 cm above the soil surface</tissue>
    </source>
</reference>
<evidence type="ECO:0000256" key="1">
    <source>
        <dbReference type="SAM" id="MobiDB-lite"/>
    </source>
</evidence>